<evidence type="ECO:0000256" key="5">
    <source>
        <dbReference type="ARBA" id="ARBA00022692"/>
    </source>
</evidence>
<keyword evidence="8 13" id="KW-0406">Ion transport</keyword>
<comment type="subunit">
    <text evidence="13">F-type ATPases have 2 components, F(1) - the catalytic core - and F(0) - the membrane proton channel. F(1) has five subunits: alpha(3), beta(3), gamma(1), delta(1), epsilon(1). F(0) has three main subunits: a(1), b(2) and c(10-14). The alpha and beta chains form an alternating ring which encloses part of the gamma chain. F(1) is attached to F(0) by a central stalk formed by the gamma and epsilon chains, while a peripheral stalk is formed by the delta and b chains.</text>
</comment>
<feature type="transmembrane region" description="Helical" evidence="13">
    <location>
        <begin position="6"/>
        <end position="27"/>
    </location>
</feature>
<name>A0ABP2AR43_SARVE</name>
<evidence type="ECO:0000256" key="8">
    <source>
        <dbReference type="ARBA" id="ARBA00023065"/>
    </source>
</evidence>
<feature type="coiled-coil region" evidence="15">
    <location>
        <begin position="31"/>
        <end position="72"/>
    </location>
</feature>
<evidence type="ECO:0000256" key="7">
    <source>
        <dbReference type="ARBA" id="ARBA00022989"/>
    </source>
</evidence>
<comment type="function">
    <text evidence="11 13">F(1)F(0) ATP synthase produces ATP from ADP in the presence of a proton or sodium gradient. F-type ATPases consist of two structural domains, F(1) containing the extramembraneous catalytic core and F(0) containing the membrane proton channel, linked together by a central stalk and a peripheral stalk. During catalysis, ATP synthesis in the catalytic domain of F(1) is coupled via a rotary mechanism of the central stalk subunits to proton translocation.</text>
</comment>
<evidence type="ECO:0000313" key="16">
    <source>
        <dbReference type="EMBL" id="CUO04174.1"/>
    </source>
</evidence>
<comment type="caution">
    <text evidence="16">The sequence shown here is derived from an EMBL/GenBank/DDBJ whole genome shotgun (WGS) entry which is preliminary data.</text>
</comment>
<evidence type="ECO:0000256" key="15">
    <source>
        <dbReference type="SAM" id="Coils"/>
    </source>
</evidence>
<evidence type="ECO:0000256" key="11">
    <source>
        <dbReference type="ARBA" id="ARBA00025198"/>
    </source>
</evidence>
<evidence type="ECO:0000256" key="1">
    <source>
        <dbReference type="ARBA" id="ARBA00005513"/>
    </source>
</evidence>
<keyword evidence="15" id="KW-0175">Coiled coil</keyword>
<keyword evidence="3 13" id="KW-1003">Cell membrane</keyword>
<dbReference type="Pfam" id="PF00430">
    <property type="entry name" value="ATP-synt_B"/>
    <property type="match status" value="1"/>
</dbReference>
<dbReference type="EMBL" id="CYZR01000005">
    <property type="protein sequence ID" value="CUO04174.1"/>
    <property type="molecule type" value="Genomic_DNA"/>
</dbReference>
<keyword evidence="10 13" id="KW-0066">ATP synthesis</keyword>
<organism evidence="16 17">
    <name type="scientific">Sarcina ventriculi</name>
    <name type="common">Clostridium ventriculi</name>
    <dbReference type="NCBI Taxonomy" id="1267"/>
    <lineage>
        <taxon>Bacteria</taxon>
        <taxon>Bacillati</taxon>
        <taxon>Bacillota</taxon>
        <taxon>Clostridia</taxon>
        <taxon>Eubacteriales</taxon>
        <taxon>Clostridiaceae</taxon>
        <taxon>Sarcina</taxon>
    </lineage>
</organism>
<dbReference type="Proteomes" id="UP000095488">
    <property type="component" value="Unassembled WGS sequence"/>
</dbReference>
<comment type="similarity">
    <text evidence="1 13 14">Belongs to the ATPase B chain family.</text>
</comment>
<dbReference type="CDD" id="cd06503">
    <property type="entry name" value="ATP-synt_Fo_b"/>
    <property type="match status" value="1"/>
</dbReference>
<reference evidence="16 17" key="1">
    <citation type="submission" date="2015-09" db="EMBL/GenBank/DDBJ databases">
        <authorList>
            <consortium name="Pathogen Informatics"/>
            <person name="Wu L."/>
            <person name="Ma J."/>
        </authorList>
    </citation>
    <scope>NUCLEOTIDE SEQUENCE [LARGE SCALE GENOMIC DNA]</scope>
    <source>
        <strain evidence="16 17">2789STDY5834858</strain>
    </source>
</reference>
<dbReference type="InterPro" id="IPR005864">
    <property type="entry name" value="ATP_synth_F0_bsu_bac"/>
</dbReference>
<evidence type="ECO:0000256" key="4">
    <source>
        <dbReference type="ARBA" id="ARBA00022547"/>
    </source>
</evidence>
<keyword evidence="4 13" id="KW-0138">CF(0)</keyword>
<comment type="function">
    <text evidence="13">Component of the F(0) channel, it forms part of the peripheral stalk, linking F(1) to F(0).</text>
</comment>
<keyword evidence="17" id="KW-1185">Reference proteome</keyword>
<keyword evidence="7 13" id="KW-1133">Transmembrane helix</keyword>
<dbReference type="PANTHER" id="PTHR33445:SF1">
    <property type="entry name" value="ATP SYNTHASE SUBUNIT B"/>
    <property type="match status" value="1"/>
</dbReference>
<dbReference type="SUPFAM" id="SSF81573">
    <property type="entry name" value="F1F0 ATP synthase subunit B, membrane domain"/>
    <property type="match status" value="1"/>
</dbReference>
<evidence type="ECO:0000256" key="14">
    <source>
        <dbReference type="RuleBase" id="RU003848"/>
    </source>
</evidence>
<dbReference type="RefSeq" id="WP_055259551.1">
    <property type="nucleotide sequence ID" value="NZ_CABIXL010000005.1"/>
</dbReference>
<dbReference type="InterPro" id="IPR028987">
    <property type="entry name" value="ATP_synth_B-like_membr_sf"/>
</dbReference>
<evidence type="ECO:0000256" key="6">
    <source>
        <dbReference type="ARBA" id="ARBA00022781"/>
    </source>
</evidence>
<evidence type="ECO:0000256" key="9">
    <source>
        <dbReference type="ARBA" id="ARBA00023136"/>
    </source>
</evidence>
<dbReference type="InterPro" id="IPR002146">
    <property type="entry name" value="ATP_synth_b/b'su_bac/chlpt"/>
</dbReference>
<dbReference type="PANTHER" id="PTHR33445">
    <property type="entry name" value="ATP SYNTHASE SUBUNIT B', CHLOROPLASTIC"/>
    <property type="match status" value="1"/>
</dbReference>
<evidence type="ECO:0000256" key="10">
    <source>
        <dbReference type="ARBA" id="ARBA00023310"/>
    </source>
</evidence>
<feature type="coiled-coil region" evidence="15">
    <location>
        <begin position="96"/>
        <end position="127"/>
    </location>
</feature>
<proteinExistence type="inferred from homology"/>
<protein>
    <recommendedName>
        <fullName evidence="13">ATP synthase subunit b</fullName>
    </recommendedName>
    <alternativeName>
        <fullName evidence="13">ATP synthase F(0) sector subunit b</fullName>
    </alternativeName>
    <alternativeName>
        <fullName evidence="13">ATPase subunit I</fullName>
    </alternativeName>
    <alternativeName>
        <fullName evidence="13">F-type ATPase subunit b</fullName>
        <shortName evidence="13">F-ATPase subunit b</shortName>
    </alternativeName>
</protein>
<gene>
    <name evidence="13 16" type="primary">atpF</name>
    <name evidence="16" type="ORF">ERS852473_01756</name>
</gene>
<evidence type="ECO:0000256" key="3">
    <source>
        <dbReference type="ARBA" id="ARBA00022475"/>
    </source>
</evidence>
<evidence type="ECO:0000256" key="2">
    <source>
        <dbReference type="ARBA" id="ARBA00022448"/>
    </source>
</evidence>
<keyword evidence="9 13" id="KW-0472">Membrane</keyword>
<keyword evidence="2 13" id="KW-0813">Transport</keyword>
<dbReference type="HAMAP" id="MF_01398">
    <property type="entry name" value="ATP_synth_b_bprime"/>
    <property type="match status" value="1"/>
</dbReference>
<accession>A0ABP2AR43</accession>
<dbReference type="NCBIfam" id="NF009992">
    <property type="entry name" value="PRK13461.1"/>
    <property type="match status" value="1"/>
</dbReference>
<sequence length="159" mass="18571">MTIDWFTVLATIINFIILVAILKHFFFNKVKDLLKKRQEDITAQIREADENAEKARKLRIDNENLLKSAKEEGKKITEEQKRKADKLYEEIIDNAQKDANSVIEKAKAEMVKERDKAEQELKQQTVQLALMMSSKILNEVIDEEKHRQLIDEFISKVGI</sequence>
<dbReference type="NCBIfam" id="TIGR01144">
    <property type="entry name" value="ATP_synt_b"/>
    <property type="match status" value="1"/>
</dbReference>
<comment type="subcellular location">
    <subcellularLocation>
        <location evidence="13">Cell membrane</location>
        <topology evidence="13">Single-pass membrane protein</topology>
    </subcellularLocation>
    <subcellularLocation>
        <location evidence="12">Endomembrane system</location>
        <topology evidence="12">Single-pass membrane protein</topology>
    </subcellularLocation>
</comment>
<evidence type="ECO:0000313" key="17">
    <source>
        <dbReference type="Proteomes" id="UP000095488"/>
    </source>
</evidence>
<evidence type="ECO:0000256" key="12">
    <source>
        <dbReference type="ARBA" id="ARBA00037847"/>
    </source>
</evidence>
<keyword evidence="6 13" id="KW-0375">Hydrogen ion transport</keyword>
<evidence type="ECO:0000256" key="13">
    <source>
        <dbReference type="HAMAP-Rule" id="MF_01398"/>
    </source>
</evidence>
<keyword evidence="5 13" id="KW-0812">Transmembrane</keyword>
<dbReference type="InterPro" id="IPR050059">
    <property type="entry name" value="ATP_synthase_B_chain"/>
</dbReference>